<accession>A0A220MEV0</accession>
<feature type="transmembrane region" description="Helical" evidence="12">
    <location>
        <begin position="6"/>
        <end position="23"/>
    </location>
</feature>
<evidence type="ECO:0000313" key="14">
    <source>
        <dbReference type="EMBL" id="ASJ53577.1"/>
    </source>
</evidence>
<dbReference type="InterPro" id="IPR000620">
    <property type="entry name" value="EamA_dom"/>
</dbReference>
<keyword evidence="10" id="KW-0443">Lipid metabolism</keyword>
<dbReference type="GO" id="GO:0005886">
    <property type="term" value="C:plasma membrane"/>
    <property type="evidence" value="ECO:0007669"/>
    <property type="project" value="UniProtKB-SubCell"/>
</dbReference>
<keyword evidence="5" id="KW-0997">Cell inner membrane</keyword>
<evidence type="ECO:0000313" key="15">
    <source>
        <dbReference type="Proteomes" id="UP000197781"/>
    </source>
</evidence>
<evidence type="ECO:0000256" key="9">
    <source>
        <dbReference type="ARBA" id="ARBA00022989"/>
    </source>
</evidence>
<dbReference type="GO" id="GO:0022857">
    <property type="term" value="F:transmembrane transporter activity"/>
    <property type="evidence" value="ECO:0007669"/>
    <property type="project" value="InterPro"/>
</dbReference>
<feature type="transmembrane region" description="Helical" evidence="12">
    <location>
        <begin position="91"/>
        <end position="111"/>
    </location>
</feature>
<feature type="transmembrane region" description="Helical" evidence="12">
    <location>
        <begin position="236"/>
        <end position="257"/>
    </location>
</feature>
<dbReference type="KEGG" id="bfm:BP422_08410"/>
<keyword evidence="11 12" id="KW-0472">Membrane</keyword>
<feature type="transmembrane region" description="Helical" evidence="12">
    <location>
        <begin position="209"/>
        <end position="230"/>
    </location>
</feature>
<name>A0A220MEV0_9BACL</name>
<feature type="transmembrane region" description="Helical" evidence="12">
    <location>
        <begin position="117"/>
        <end position="137"/>
    </location>
</feature>
<dbReference type="InterPro" id="IPR037185">
    <property type="entry name" value="EmrE-like"/>
</dbReference>
<sequence length="284" mass="31623">MLSISILLVLSSGLAHAVWNLFTKKSENKIAFLWLITLPTTVILLPVLIRELMHVQLTWSLVLFLFMSFFFQGCYTLLISKAYTYGDISQVYPIMRGTGTLLIPFFSAIFFQEYLSVPGWLGVICIVIGVFAISGMIGTNRQAQPVNPVALQYAFAVGLCITGYTLTDKQIVQQLSPFALLEITNFACLIVAGVFVWKKGLIRRELQKNWRTIVLGAVLSPGSYLLFLFAMTLAPLAAIAPIREVSTVFGTLLGVFLLKERQRVWRLSMSLMITIGIISIAVWG</sequence>
<dbReference type="AlphaFoldDB" id="A0A220MEV0"/>
<protein>
    <recommendedName>
        <fullName evidence="13">EamA domain-containing protein</fullName>
    </recommendedName>
</protein>
<evidence type="ECO:0000256" key="11">
    <source>
        <dbReference type="ARBA" id="ARBA00023136"/>
    </source>
</evidence>
<dbReference type="GO" id="GO:0009103">
    <property type="term" value="P:lipopolysaccharide biosynthetic process"/>
    <property type="evidence" value="ECO:0007669"/>
    <property type="project" value="UniProtKB-KW"/>
</dbReference>
<feature type="transmembrane region" description="Helical" evidence="12">
    <location>
        <begin position="149"/>
        <end position="166"/>
    </location>
</feature>
<keyword evidence="8" id="KW-0448">Lipopolysaccharide biosynthesis</keyword>
<feature type="transmembrane region" description="Helical" evidence="12">
    <location>
        <begin position="264"/>
        <end position="283"/>
    </location>
</feature>
<dbReference type="Gene3D" id="1.10.3730.20">
    <property type="match status" value="2"/>
</dbReference>
<dbReference type="Pfam" id="PF00892">
    <property type="entry name" value="EamA"/>
    <property type="match status" value="2"/>
</dbReference>
<organism evidence="14 15">
    <name type="scientific">Brevibacillus formosus</name>
    <dbReference type="NCBI Taxonomy" id="54913"/>
    <lineage>
        <taxon>Bacteria</taxon>
        <taxon>Bacillati</taxon>
        <taxon>Bacillota</taxon>
        <taxon>Bacilli</taxon>
        <taxon>Bacillales</taxon>
        <taxon>Paenibacillaceae</taxon>
        <taxon>Brevibacillus</taxon>
    </lineage>
</organism>
<comment type="similarity">
    <text evidence="2">Belongs to the EamA transporter family.</text>
</comment>
<dbReference type="PANTHER" id="PTHR30561">
    <property type="entry name" value="SMR FAMILY PROTON-DEPENDENT DRUG EFFLUX TRANSPORTER SUGE"/>
    <property type="match status" value="1"/>
</dbReference>
<feature type="domain" description="EamA" evidence="13">
    <location>
        <begin position="152"/>
        <end position="280"/>
    </location>
</feature>
<evidence type="ECO:0000256" key="5">
    <source>
        <dbReference type="ARBA" id="ARBA00022519"/>
    </source>
</evidence>
<dbReference type="RefSeq" id="WP_088907373.1">
    <property type="nucleotide sequence ID" value="NZ_CP018145.1"/>
</dbReference>
<keyword evidence="3" id="KW-1003">Cell membrane</keyword>
<evidence type="ECO:0000256" key="1">
    <source>
        <dbReference type="ARBA" id="ARBA00004651"/>
    </source>
</evidence>
<gene>
    <name evidence="14" type="ORF">BP422_08410</name>
</gene>
<comment type="subcellular location">
    <subcellularLocation>
        <location evidence="1">Cell membrane</location>
        <topology evidence="1">Multi-pass membrane protein</topology>
    </subcellularLocation>
</comment>
<keyword evidence="4" id="KW-0444">Lipid biosynthesis</keyword>
<feature type="transmembrane region" description="Helical" evidence="12">
    <location>
        <begin position="178"/>
        <end position="197"/>
    </location>
</feature>
<dbReference type="EMBL" id="CP018145">
    <property type="protein sequence ID" value="ASJ53577.1"/>
    <property type="molecule type" value="Genomic_DNA"/>
</dbReference>
<reference evidence="14 15" key="1">
    <citation type="submission" date="2016-11" db="EMBL/GenBank/DDBJ databases">
        <authorList>
            <person name="Jaros S."/>
            <person name="Januszkiewicz K."/>
            <person name="Wedrychowicz H."/>
        </authorList>
    </citation>
    <scope>NUCLEOTIDE SEQUENCE [LARGE SCALE GENOMIC DNA]</scope>
    <source>
        <strain evidence="14 15">NF2</strain>
    </source>
</reference>
<dbReference type="SUPFAM" id="SSF103481">
    <property type="entry name" value="Multidrug resistance efflux transporter EmrE"/>
    <property type="match status" value="2"/>
</dbReference>
<dbReference type="Proteomes" id="UP000197781">
    <property type="component" value="Chromosome"/>
</dbReference>
<keyword evidence="9 12" id="KW-1133">Transmembrane helix</keyword>
<evidence type="ECO:0000256" key="6">
    <source>
        <dbReference type="ARBA" id="ARBA00022556"/>
    </source>
</evidence>
<feature type="transmembrane region" description="Helical" evidence="12">
    <location>
        <begin position="61"/>
        <end position="79"/>
    </location>
</feature>
<proteinExistence type="inferred from homology"/>
<evidence type="ECO:0000256" key="7">
    <source>
        <dbReference type="ARBA" id="ARBA00022692"/>
    </source>
</evidence>
<evidence type="ECO:0000256" key="8">
    <source>
        <dbReference type="ARBA" id="ARBA00022985"/>
    </source>
</evidence>
<evidence type="ECO:0000259" key="13">
    <source>
        <dbReference type="Pfam" id="PF00892"/>
    </source>
</evidence>
<evidence type="ECO:0000256" key="3">
    <source>
        <dbReference type="ARBA" id="ARBA00022475"/>
    </source>
</evidence>
<feature type="transmembrane region" description="Helical" evidence="12">
    <location>
        <begin position="30"/>
        <end position="49"/>
    </location>
</feature>
<evidence type="ECO:0000256" key="12">
    <source>
        <dbReference type="SAM" id="Phobius"/>
    </source>
</evidence>
<evidence type="ECO:0000256" key="2">
    <source>
        <dbReference type="ARBA" id="ARBA00007362"/>
    </source>
</evidence>
<dbReference type="InterPro" id="IPR000390">
    <property type="entry name" value="Small_drug/metabolite_transptr"/>
</dbReference>
<keyword evidence="7 12" id="KW-0812">Transmembrane</keyword>
<feature type="domain" description="EamA" evidence="13">
    <location>
        <begin position="4"/>
        <end position="134"/>
    </location>
</feature>
<dbReference type="PANTHER" id="PTHR30561:SF9">
    <property type="entry name" value="4-AMINO-4-DEOXY-L-ARABINOSE-PHOSPHOUNDECAPRENOL FLIPPASE SUBUNIT ARNF-RELATED"/>
    <property type="match status" value="1"/>
</dbReference>
<keyword evidence="6" id="KW-0441">Lipid A biosynthesis</keyword>
<evidence type="ECO:0000256" key="4">
    <source>
        <dbReference type="ARBA" id="ARBA00022516"/>
    </source>
</evidence>
<evidence type="ECO:0000256" key="10">
    <source>
        <dbReference type="ARBA" id="ARBA00023098"/>
    </source>
</evidence>